<keyword evidence="2" id="KW-1185">Reference proteome</keyword>
<name>A6GGI2_9BACT</name>
<dbReference type="AlphaFoldDB" id="A6GGI2"/>
<gene>
    <name evidence="1" type="ORF">PPSIR1_16945</name>
</gene>
<protein>
    <submittedName>
        <fullName evidence="1">Uncharacterized protein</fullName>
    </submittedName>
</protein>
<dbReference type="RefSeq" id="WP_006975822.1">
    <property type="nucleotide sequence ID" value="NZ_ABCS01000107.1"/>
</dbReference>
<dbReference type="OrthoDB" id="5523492at2"/>
<accession>A6GGI2</accession>
<comment type="caution">
    <text evidence="1">The sequence shown here is derived from an EMBL/GenBank/DDBJ whole genome shotgun (WGS) entry which is preliminary data.</text>
</comment>
<dbReference type="EMBL" id="ABCS01000107">
    <property type="protein sequence ID" value="EDM75008.1"/>
    <property type="molecule type" value="Genomic_DNA"/>
</dbReference>
<proteinExistence type="predicted"/>
<dbReference type="STRING" id="391625.PPSIR1_16945"/>
<evidence type="ECO:0000313" key="2">
    <source>
        <dbReference type="Proteomes" id="UP000005801"/>
    </source>
</evidence>
<dbReference type="Proteomes" id="UP000005801">
    <property type="component" value="Unassembled WGS sequence"/>
</dbReference>
<organism evidence="1 2">
    <name type="scientific">Plesiocystis pacifica SIR-1</name>
    <dbReference type="NCBI Taxonomy" id="391625"/>
    <lineage>
        <taxon>Bacteria</taxon>
        <taxon>Pseudomonadati</taxon>
        <taxon>Myxococcota</taxon>
        <taxon>Polyangia</taxon>
        <taxon>Nannocystales</taxon>
        <taxon>Nannocystaceae</taxon>
        <taxon>Plesiocystis</taxon>
    </lineage>
</organism>
<reference evidence="1 2" key="1">
    <citation type="submission" date="2007-06" db="EMBL/GenBank/DDBJ databases">
        <authorList>
            <person name="Shimkets L."/>
            <person name="Ferriera S."/>
            <person name="Johnson J."/>
            <person name="Kravitz S."/>
            <person name="Beeson K."/>
            <person name="Sutton G."/>
            <person name="Rogers Y.-H."/>
            <person name="Friedman R."/>
            <person name="Frazier M."/>
            <person name="Venter J.C."/>
        </authorList>
    </citation>
    <scope>NUCLEOTIDE SEQUENCE [LARGE SCALE GENOMIC DNA]</scope>
    <source>
        <strain evidence="1 2">SIR-1</strain>
    </source>
</reference>
<evidence type="ECO:0000313" key="1">
    <source>
        <dbReference type="EMBL" id="EDM75008.1"/>
    </source>
</evidence>
<sequence length="157" mass="17020">MLEQDLSRALELAPEELCTELGSYDCVDDIHLVALGGHDPFGRGQYAPVAKPMVTTPLAVERVVLAACSERVARDHDERAVFTALELDGPAPAATSDAFIETVDALYQRLLSRDPIDAEYEVLAELLVDDQGEPVLAERFAAEACVAVATTTEFIFI</sequence>